<name>A0ABN9XC23_9DINO</name>
<feature type="compositionally biased region" description="Low complexity" evidence="4">
    <location>
        <begin position="167"/>
        <end position="191"/>
    </location>
</feature>
<reference evidence="6" key="1">
    <citation type="submission" date="2023-10" db="EMBL/GenBank/DDBJ databases">
        <authorList>
            <person name="Chen Y."/>
            <person name="Shah S."/>
            <person name="Dougan E. K."/>
            <person name="Thang M."/>
            <person name="Chan C."/>
        </authorList>
    </citation>
    <scope>NUCLEOTIDE SEQUENCE [LARGE SCALE GENOMIC DNA]</scope>
</reference>
<dbReference type="EMBL" id="CAUYUJ010020281">
    <property type="protein sequence ID" value="CAK0897110.1"/>
    <property type="molecule type" value="Genomic_DNA"/>
</dbReference>
<keyword evidence="2" id="KW-0863">Zinc-finger</keyword>
<dbReference type="InterPro" id="IPR013083">
    <property type="entry name" value="Znf_RING/FYVE/PHD"/>
</dbReference>
<dbReference type="Pfam" id="PF12906">
    <property type="entry name" value="RINGv"/>
    <property type="match status" value="1"/>
</dbReference>
<feature type="region of interest" description="Disordered" evidence="4">
    <location>
        <begin position="14"/>
        <end position="61"/>
    </location>
</feature>
<keyword evidence="3" id="KW-0862">Zinc</keyword>
<evidence type="ECO:0000259" key="5">
    <source>
        <dbReference type="PROSITE" id="PS51292"/>
    </source>
</evidence>
<protein>
    <recommendedName>
        <fullName evidence="5">RING-CH-type domain-containing protein</fullName>
    </recommendedName>
</protein>
<keyword evidence="7" id="KW-1185">Reference proteome</keyword>
<feature type="region of interest" description="Disordered" evidence="4">
    <location>
        <begin position="85"/>
        <end position="208"/>
    </location>
</feature>
<dbReference type="SMART" id="SM00744">
    <property type="entry name" value="RINGv"/>
    <property type="match status" value="1"/>
</dbReference>
<dbReference type="CDD" id="cd16495">
    <property type="entry name" value="RING_CH-C4HC3_MARCH"/>
    <property type="match status" value="1"/>
</dbReference>
<evidence type="ECO:0000256" key="2">
    <source>
        <dbReference type="ARBA" id="ARBA00022771"/>
    </source>
</evidence>
<evidence type="ECO:0000256" key="3">
    <source>
        <dbReference type="ARBA" id="ARBA00022833"/>
    </source>
</evidence>
<dbReference type="SUPFAM" id="SSF57850">
    <property type="entry name" value="RING/U-box"/>
    <property type="match status" value="1"/>
</dbReference>
<sequence>MCYVATPDEVIYQHQPLNSLASPPRQAAPDPQLCGGGIQQGSQPGAAQSAARGSSLVAPQQSVAQGPYCGVGVGAAAATAAAAVPYYGPPPAWPPPQSGPPPVPAPEEPAGAAGAGEPGPRRLPPAGTPPRFPPADAPPCPSREAWTAPGLGQGWAESDAPGPELPPAGAAAAAASAAPGGAQRPLAASEGGAAGPPGPRREAQAPILRPAPGLRRGWAESSPERPPAGAAAAGAAGALWWTVHAKTLSSTDKDVVSQPFELDVAGPVHFKLGLFPRSTCDARLNASFRRAKGRGRVTLMCTDPVRARTRVQFRIAVGSASSESQEPRGPVTHDFFENRVAGLPTGSDEWDFKKIADASTETFTVLLEVAKWAVALAEAALSEAALPMPGAPVQSTRPTAGALQFAAAQDGAAGHAPADAVISTCRICLEEGRVDADLIAPCVCRGSAKHVHLACLEAAFSARGALLDLT</sequence>
<evidence type="ECO:0000313" key="6">
    <source>
        <dbReference type="EMBL" id="CAK0897110.1"/>
    </source>
</evidence>
<organism evidence="6 7">
    <name type="scientific">Prorocentrum cordatum</name>
    <dbReference type="NCBI Taxonomy" id="2364126"/>
    <lineage>
        <taxon>Eukaryota</taxon>
        <taxon>Sar</taxon>
        <taxon>Alveolata</taxon>
        <taxon>Dinophyceae</taxon>
        <taxon>Prorocentrales</taxon>
        <taxon>Prorocentraceae</taxon>
        <taxon>Prorocentrum</taxon>
    </lineage>
</organism>
<feature type="compositionally biased region" description="Pro residues" evidence="4">
    <location>
        <begin position="87"/>
        <end position="107"/>
    </location>
</feature>
<evidence type="ECO:0000256" key="1">
    <source>
        <dbReference type="ARBA" id="ARBA00022723"/>
    </source>
</evidence>
<evidence type="ECO:0000313" key="7">
    <source>
        <dbReference type="Proteomes" id="UP001189429"/>
    </source>
</evidence>
<feature type="domain" description="RING-CH-type" evidence="5">
    <location>
        <begin position="417"/>
        <end position="470"/>
    </location>
</feature>
<dbReference type="InterPro" id="IPR011016">
    <property type="entry name" value="Znf_RING-CH"/>
</dbReference>
<dbReference type="PROSITE" id="PS51292">
    <property type="entry name" value="ZF_RING_CH"/>
    <property type="match status" value="1"/>
</dbReference>
<gene>
    <name evidence="6" type="ORF">PCOR1329_LOCUS75386</name>
</gene>
<feature type="compositionally biased region" description="Pro residues" evidence="4">
    <location>
        <begin position="121"/>
        <end position="141"/>
    </location>
</feature>
<dbReference type="Gene3D" id="3.30.40.10">
    <property type="entry name" value="Zinc/RING finger domain, C3HC4 (zinc finger)"/>
    <property type="match status" value="1"/>
</dbReference>
<feature type="compositionally biased region" description="Low complexity" evidence="4">
    <location>
        <begin position="40"/>
        <end position="55"/>
    </location>
</feature>
<comment type="caution">
    <text evidence="6">The sequence shown here is derived from an EMBL/GenBank/DDBJ whole genome shotgun (WGS) entry which is preliminary data.</text>
</comment>
<keyword evidence="1" id="KW-0479">Metal-binding</keyword>
<proteinExistence type="predicted"/>
<accession>A0ABN9XC23</accession>
<dbReference type="Proteomes" id="UP001189429">
    <property type="component" value="Unassembled WGS sequence"/>
</dbReference>
<evidence type="ECO:0000256" key="4">
    <source>
        <dbReference type="SAM" id="MobiDB-lite"/>
    </source>
</evidence>